<evidence type="ECO:0000256" key="5">
    <source>
        <dbReference type="ARBA" id="ARBA00022598"/>
    </source>
</evidence>
<dbReference type="FunFam" id="3.30.559.30:FF:000001">
    <property type="entry name" value="Non-ribosomal peptide synthetase"/>
    <property type="match status" value="2"/>
</dbReference>
<dbReference type="EMBL" id="LQPH01000152">
    <property type="protein sequence ID" value="ORW17444.1"/>
    <property type="molecule type" value="Genomic_DNA"/>
</dbReference>
<dbReference type="Pfam" id="PF00501">
    <property type="entry name" value="AMP-binding"/>
    <property type="match status" value="5"/>
</dbReference>
<dbReference type="Pfam" id="PF00668">
    <property type="entry name" value="Condensation"/>
    <property type="match status" value="6"/>
</dbReference>
<dbReference type="CDD" id="cd19543">
    <property type="entry name" value="DCL_NRPS"/>
    <property type="match status" value="1"/>
</dbReference>
<name>A0A1X1Z296_9MYCO</name>
<dbReference type="InterPro" id="IPR029058">
    <property type="entry name" value="AB_hydrolase_fold"/>
</dbReference>
<dbReference type="PANTHER" id="PTHR45527:SF1">
    <property type="entry name" value="FATTY ACID SYNTHASE"/>
    <property type="match status" value="1"/>
</dbReference>
<dbReference type="PROSITE" id="PS50075">
    <property type="entry name" value="CARRIER"/>
    <property type="match status" value="6"/>
</dbReference>
<dbReference type="FunFam" id="3.30.559.10:FF:000012">
    <property type="entry name" value="Non-ribosomal peptide synthetase"/>
    <property type="match status" value="4"/>
</dbReference>
<dbReference type="InterPro" id="IPR023213">
    <property type="entry name" value="CAT-like_dom_sf"/>
</dbReference>
<dbReference type="InterPro" id="IPR010071">
    <property type="entry name" value="AA_adenyl_dom"/>
</dbReference>
<dbReference type="FunFam" id="2.30.38.10:FF:000001">
    <property type="entry name" value="Non-ribosomal peptide synthetase PvdI"/>
    <property type="match status" value="3"/>
</dbReference>
<sequence length="6414" mass="686848">SNASPIGVPLAHLGFFVLDGWLRPVPQGVVGELYVAGRGLACGYVGRAGLSATRFVACPFGGSGARMYRTGDLVRWGADGQLQYMGRADEQVKIRGYRIELGEIRTALTGLGGVDQAALVAREDHPGDKRLIAYITGTADPDHIRTQLADRLPNYMVPAAVVALDELPLTVNGKLDTRALPAPDYQGSRDYHHPATPVEEILSGIYARVLELERVGVDESFFDLGGDSLSAMRLVAAVSTGLDAHLEVRTLFEAPTIRQLAPRLGAGQDRTARVVAGARPTVVPLSFAQNRLWFTDQLQGPSPVYNMAAAMQLDGRLDVEALGAALGDVVARHESLRTVFVAPKGTPQQVVIPAERADFGWRVVDAGDWSPSRLEEAIETAARHTFDLATEIPLRAQLFSMAMNRHVLVAVAHHIAADGSSLTPLVRDLGTAYASRCAGQAPAWAPLEVQYVDYTLWQQARLGDLDDPDSPIAGQLRYWQQALADMPEHLALPTDRPYPLVADYRGSSVAVDWPAELQQRVREAARAHNATDFMVIQAALAVLLAKVSATSDVAVGFPIAGRQDPVLDELVGFFVNTLVLRVDLAGNPTLAEVLAQVRQRSLAAYQHQDVPFEVLVERLNPTRGLTHHPLVQVMLTWQNNRPAEVSLGDLHVTPLPLDIRTARMDLVFSLAERWTDAGQPAGIGGAVEFRTDVFDTDTVATLIDRLERVLVSLTTDATRPLSSIDLLDGAEHAHLHALGNHEALTRPWTPMSIPGLFAAQVVRTPEAVAVTCEGRSVSYRELDVAANRLAHLLIGRGVGPGESVAVVFSRSAEAIVAILAVLKTGAGYLPIDPGLPGARVEFMLADTAPIAVVSTAALAQRLAGYGVPVIDVCDPGLSAQPGTAPAVGPDPEDVAHIIYTSGTTGVPKAVAVSHANVTRLFDAAQVGVALAAGQVWTQFHSYAFDFSVWEIWGALLHGGRLVVVPDAVARSPKDFHALLVGERVSVLSQTPAAVRMLSPQGLDAVALVIGAEPVPAELVDRWAPGRVMINVYGPTESTIFASASTPLAAKSGPPPIGSPVPGAAFFVLDGWLRPVPVGVVGELYVAGRGVGLGYVRRAGLSASRFVACPFGEPGARMYRTGDRVCWGADGQLRYVGRADEQVKIRGYRIEVGEIRSALAALDGVEEAVVIVREDRPGDKRLVGYLTGTADPAQLRAALAQRLPGYMIPAAIIPLTTLPMTLNGKLDTRALPAPDYQDTDHYRAPTSAVEEILAGIYAQVLGIKRVGIDDSFFDLGGDSLSAMRVIAAINSGLDTGLSVRALFEAPTVAQLAPRIGTCGGRPTPLVAGERPATVPLSFAQSRLWFIDQLHGPSPVYNMAAALRLDGRLDTDALRAALGDVVDRHESLRTVFVAPEGTPHQIVLPPTQSAVRWKVVETEGWPASRLEEAIEAAARYAFDLTTEIPLRATLFRVGEGEHVLVAVAHHIAADGWSITPLVRDLGVAYASRCAGRAPGWAPLAVQYVDYTLWQRAQFGDLDDPHSAIAAQLAYWQDALAGMAERLELPTDRPYPVVADYRGARVAVEWPAELQLRVREVAGEHNATSFMVVQAALAVLLAKLGATSDVAVGFPIAGRRDPALDELVGFFVNTLVLRTDLAGNPTVAQLLGQVQQRSLAAYEHQDVPFEVLVDRLHPTRSLSHHPLIQVVLAWQNEDFADLTLGDLQVTPLRTDTRSARMDLVFSLAERWTEDGQAAGIGGAVEFRTDVYNTVRIERLIEQLHHVLVAMTTDPTRRLSSIDVLDESEHARFELMGNRAVLHRPASVGVSIPELFATQVDRAPDAVAITCTDCSWTYREIDDSSNRLAHLLVEYGAGPGECVALLAERSAEAIVAILAVLKTGAAYLPIDPGLPAARIEFMLTDAIPLAAIVTPELRSQLDGSDLAVIGFDDPEIAAQPRSAPPPPDPDDIAYIIYTSGTTGVPKGVAVTHHNVTQLLESVDGELELGQVWSQCHSLAFDFSVWEIFGSLLRGGRLVIVPDSVVRSPEDLHAMLVREQVSVLSHTPSAVAALSPQGLESAATLVMGGEPCPPEVVNRWAPGRVMVNQYGPTETTMYAAMTAPLTAGTGTPPIGSPVPGAALFVLDRWMRPVPVGVVGELYAAGRGVACGYPGRPGLTASRFVACPFGGSGARMYRTGDLVRWGIDGQLQYLGRIDEQVKIRGYRIELGEIRTALTGLGGIERAVVVAREDRPGDKRLVAYITGTADPAAIRAQLADRLPIYMVPAAVVALGELPLTVNGKLDARALPAPDYESAEHYRDPGDAVEEILAGIYAQVLGVERVGVDDSFFDLGGDSILSMQVVARARAAGVLFRPRDIFVEQTVARLARVAGVAIDDRVIDEGIGEAVATPIMRWLHQVDGAVDDFNQTMVVQAPWGVTHDDVVALLQALIDRHAMLRLRVDDDGAAGWSLQVPEPGAVDARGCIDTVDVLSEEALVAARSRLNPAAGVMLRAVWAESTSRLALIVHHLAVDGVSWRILLEDLNIAWVQQRSGQRVTLPLGGTSFARWSALLQEHARRPEVVETADAWRQVAATRALFPSVRPDVDTYETAKHLAVSLDAETTRMLLGAVPAALHAGVQDILVIAFGLAINEFLGTGAPLSIDIEGHGRHEDVGPLVDLSRTVGWFTAKYPVAFTLGKPLWATVKAGEAELGALLKDAKEQLRALPDGLTYGLLRYLNPEVGLDDSDPVIGFNYLGRLGGAAELSDELWRLDQDSLSLTAATAALPMPLGHTLELNAGTMETTNGPRLHANWTWAPSALEHGQVRRLSQLWCDALAGICAHVRNGGGGLTPSDIAPARLSQQQIDELCRQHPTADVLPLTPLQQGLLFHASTGQDPGDDVYAVQLDITVCGPLDPQRLREAVHTVLNRHPNLVARFCEDFDEPVQIIPADPAMAWRYVQLGADDLDPDEHIEQLSAAERAAVCDLAARPAFRAALIRTAKDRHRFVLTVHHIVMDGWSLPIVLQEIFAGYYRERLPAAAPYRGYLTWLANRDVAAAQAAWRQALDGFDTPTLVRPPGQAGRRGVATFGVPAETTRALSGLARSSHTTVSTVLQAAWAQLLAWLTGQDDVVFGAVVSGRPAELRGAESMVGLLINTVPVRATITAATTVAGLLDQLRRAHNQTLEHQHLALSEIHRATGHDQLFDTLFVYENYPIDAAALAGAHEVTVTDFSSREFNHYPLSVQAVPGDELGLRVEFDTDVFDAAGIDALIERFRRVLLAMTADPTRPLSTIDALDESAHAHLARWGNRAVLTEPVTGVSIPEMLATHVARMPEAVALSFEGRSMTYRELDEAANRLAHLLAGRGAGPGAFVALLFSRSADAIVAILAALKTGAAYLPIDPGLPAARIGFMIADAAPILAVTTADLRSRLDGFDLPVIDVNDSSVNTRPATALHAPAPEDIAYLIYTSGTTGVPKGVAVTHHNVTQLMASLHAPLPAAGVWSQCHSLAFDVSVQEIFGALLDGGRLVVVPESVVHAPEDLRALLIREQVSVLSQTPSEAGALSPEGLDAVALVIGGEPCPDELVDRWAPDRVMVNAYGPTETTVDAAISAPLAAGAGAPIGSPVSGAALLVLDKWLRPVPAGVVGELYVAGRGVACGYLRRSGLTASRFVACPFGGAGARMYRTGDLVRWGADGQLRYVRRADDQVKIRGYRIELGEIHTALTTLDGVEQAAVIAREGRLVGYVTGTADPAAIRAALAERLPAYMVPAAVVALDAIPLTVNGKLDTRALPAPEYHDTDSYRAPATPIEGILAEIYARILGLPRVGVEESFFDLGGDSLAAMRLVAAVNAGLDAHLSVRAVFEAPTIRRLAPLLGAGDGGPARVVPGPRPAVLPLSFAQSRLWFIDQLHGPSPVYNMAAALRLLGNLDTDALGAALADALARHESLRTVFVAAEGTPQQVVVPPERADTEWDVVDATGWSPARLDEAVAAAAGHPFDLTTEMPLRARLFRVAEDEHMLVAVVHHIAADGWSLTPLVRDLGVAYASRCAGRAPGWAPLAVQYADYTLWQRAQLGDLDDPDSPIAGQLRYWQEALAGMPERLELPTDRPYPVAADYRGARVEVEWPAALQDRVREVARAHNATSFMVFQAALAVLLAKLGTSSDVAVGFPIAGRRDPALDDVVGFFVNTLVLRVDLAGNPTVAEVLAQVRRRSLDAYEHQDVPFEVLVERLNPTRSLGHHPLVQVMLAWQNNDPADLSLGDLQVTALPVDTRTARTDLLFSLAERWTDDGRPAGIGGAVEFRTDVFDTATVATLVARLQQVVATLTTDPARRLSSIDVLDEAERARLEAIGNAAVLNQPALTGPSIPQLFATQVNRFPDAVAINCGNRSWTYRQFDAAANRLAHFLTEHGVGPGERVALLIPRSAGAVAAILAVLKTGAAYVPIDPGLPEARIGFMLTDAAPVAVLTTSGLRSRLHGCGLPVLEIDDPAVDTFPGTALPAPAPEDIAYIIYTSGTTGIPKGVAVTHRNVIQLLESLDAELELGQVWTQCHSLAFDFSVWEIFGALLRGGRLVVVSDAVVRSPEELYALLVREQVSVLSQTPSAFYALQTADALSPDLSQQLKLQTVVFGGEALEPQRLGKWLANHSGRPRLINMYGTTETTVHASFREIVDGDVHSDASPIGIPLAHLAFFVLDNWLRPVPAGVAGELYVAGEGLAGGYVGRSGLTASRFVPCPSGAPGQRMYRTGDLVRWGADGQLRYLGRADDQVKIRGHRVELGEIHMALTALDGVKQAAVIAREDHPGDKRLVGYVTGAVDPADIRAALAERLPTYMVPAAVVVVDAIPLTVNGKLDTRALPAPDYRGTGHYRAPVTPTEEVLAGIYAQVLGLDRVGVDDSFFDLGGDSLAAMRLIAAVNTGLNAHLGVRSLFEAPTIHQLALRLGTDGAGRTPLVAIERPAVIPLSFAQSRLWFLDQLQGPSAVYNMAAALRLQGRLDADAFGAALSDVVARHESLRTVFIAAEGTPQQVVVAPEAADVGWDVVDATTWSPDRLAEAVETVAHYAFDLGTEIPLRAWLFRTAEDEHVLVSVLHHIAADGLSLTPLVRDLGVAYASRRAGDAPGWAPLAVQYADYTLWQRDQFGDLDDPDSPIAGQLRFWEHNLAGMPERLVLPTDRPYPLVADHRGATVGVQWPVELQQRVREVARAHNATSFMVVQAALAMLLSTLSGSSEVAVGFPIAGRRDPLLDDVVGFFVNTLVLRTDLGGDPTVAQVLGQVRGRSLAAYEHQDVPFEVLVERLHPARSLSHHPLVQVMLAWQNNDPTDLSLGDLHVAPLPVDTHTARMDLTFSLAEHWDDTGEPAGIGGQVEFRTDVFDSGTIETLIKRLHQVLVAVTADSGRPLSSIDVLDDDERDRLDEWGNRAVSNQPVTWPSILEIFAAHVAHAPEALAISCGERSMTYRALDRAANRLAHLLIGHGVGPGECVGLLVDRSAEAIVAILAVLKTGAAYLPIDPGLPAARIEFILTDAAPIAALTTADLRSRLDGFELAVVDVNDPALDAQPATALPAAPTADDIAYIIYTSGTTGAPKGVAVTHRNVTQLFAPLDAPLPAAGVWSQTHSLVFDVSVWEIFGALLHGGRVLVVPDATARSPKDLHALLSAEQVSVLTQTPSEAGMLPLEGLDSAALVVAGEACPEDVVDRWAPGRTMLNVYGPTESTMCVAISAPLAPESGPPPIGSPVPGAALFVLDGWLRPTPTGVIGELYVAGAGLAYGYVRRAGLTASRFVACPFGAPGTRMYRTGDLVCWGPDGQLQYLGRADEQVKIRGHRVELGEVRAALAGLDGVEQAAVIAREDRPGDKRLVGYITGTADPVTLRAALADRLPAYMVPAAVVVLDALPLTVNGKLDTRALPPPAYTDGDRYRPPATPVEETLAGIYAQVLGAERVGVEESFFDLGGDSLSAMRLVAAIHTTLGVHLPVRAVFDAPSVRNLSQQLDRHADDFEAGQHTGVSFASVHRRDATEVHASDLTLDNFIGAATLSAAPALPGPNAQVRNVLLTGATGFLGRYLALRWLEQLELVDGKLICLVRAGSDEEARQRLEQTFDSGDPQLLRYFQELAADHLEVIAGDKGATNLGLDDQTWQRLADNVDLIVDCAALVNGVLPYAELFGPNVAGTAELIRLSLTTKLKPYTYVSTANVGDGVEPAAFTEDADIRVISPTRIIDGGYSNGYGNSKWAGEVLLREANDLCGLPVAVFRCDMILADTSYAGQLNLSDMFTRMVLSIAATGVAPRSFYRLDAEGNRQRAHFDALPVEFVAEAITALGARAVDGFATYHVMNPHDDGIGIDQYVDWLIEAGYPIERIDDFGEWLRRFEAALRDLPEPQRQHSVLQLLQLPSTQQIEPGEPGRGSLASTDRFRAAVQEAKLGPDSDDPDIPHVSAPVIVKYVTDLQLLGLL</sequence>
<dbReference type="CDD" id="cd19540">
    <property type="entry name" value="LCL_NRPS-like"/>
    <property type="match status" value="4"/>
</dbReference>
<feature type="domain" description="Carrier" evidence="8">
    <location>
        <begin position="4835"/>
        <end position="4910"/>
    </location>
</feature>
<dbReference type="InterPro" id="IPR000873">
    <property type="entry name" value="AMP-dep_synth/lig_dom"/>
</dbReference>
<dbReference type="GO" id="GO:0005829">
    <property type="term" value="C:cytosol"/>
    <property type="evidence" value="ECO:0007669"/>
    <property type="project" value="TreeGrafter"/>
</dbReference>
<dbReference type="GO" id="GO:0017000">
    <property type="term" value="P:antibiotic biosynthetic process"/>
    <property type="evidence" value="ECO:0007669"/>
    <property type="project" value="UniProtKB-KW"/>
</dbReference>
<dbReference type="PANTHER" id="PTHR45527">
    <property type="entry name" value="NONRIBOSOMAL PEPTIDE SYNTHETASE"/>
    <property type="match status" value="1"/>
</dbReference>
<gene>
    <name evidence="9" type="ORF">AWC17_12425</name>
</gene>
<dbReference type="Pfam" id="PF07993">
    <property type="entry name" value="NAD_binding_4"/>
    <property type="match status" value="1"/>
</dbReference>
<dbReference type="InterPro" id="IPR042099">
    <property type="entry name" value="ANL_N_sf"/>
</dbReference>
<dbReference type="CDD" id="cd17643">
    <property type="entry name" value="A_NRPS_Cytc1-like"/>
    <property type="match status" value="1"/>
</dbReference>
<keyword evidence="5" id="KW-0436">Ligase</keyword>
<dbReference type="OrthoDB" id="4501954at2"/>
<evidence type="ECO:0000259" key="8">
    <source>
        <dbReference type="PROSITE" id="PS50075"/>
    </source>
</evidence>
<dbReference type="FunFam" id="1.10.1200.10:FF:000005">
    <property type="entry name" value="Nonribosomal peptide synthetase 1"/>
    <property type="match status" value="5"/>
</dbReference>
<evidence type="ECO:0000256" key="7">
    <source>
        <dbReference type="ARBA" id="ARBA00023194"/>
    </source>
</evidence>
<accession>A0A1X1Z296</accession>
<dbReference type="STRING" id="244292.ABW17_14580"/>
<proteinExistence type="inferred from homology"/>
<feature type="domain" description="Carrier" evidence="8">
    <location>
        <begin position="5883"/>
        <end position="5958"/>
    </location>
</feature>
<dbReference type="Gene3D" id="2.30.38.10">
    <property type="entry name" value="Luciferase, Domain 3"/>
    <property type="match status" value="1"/>
</dbReference>
<dbReference type="Gene3D" id="3.30.559.10">
    <property type="entry name" value="Chloramphenicol acetyltransferase-like domain"/>
    <property type="match status" value="6"/>
</dbReference>
<dbReference type="Gene3D" id="3.30.300.30">
    <property type="match status" value="6"/>
</dbReference>
<dbReference type="NCBIfam" id="NF004282">
    <property type="entry name" value="PRK05691.1"/>
    <property type="match status" value="5"/>
</dbReference>
<dbReference type="SUPFAM" id="SSF47336">
    <property type="entry name" value="ACP-like"/>
    <property type="match status" value="6"/>
</dbReference>
<dbReference type="NCBIfam" id="NF003417">
    <property type="entry name" value="PRK04813.1"/>
    <property type="match status" value="6"/>
</dbReference>
<evidence type="ECO:0000313" key="9">
    <source>
        <dbReference type="EMBL" id="ORW17444.1"/>
    </source>
</evidence>
<dbReference type="CDD" id="cd05235">
    <property type="entry name" value="SDR_e1"/>
    <property type="match status" value="1"/>
</dbReference>
<dbReference type="InterPro" id="IPR036736">
    <property type="entry name" value="ACP-like_sf"/>
</dbReference>
<dbReference type="Gene3D" id="3.40.50.1820">
    <property type="entry name" value="alpha/beta hydrolase"/>
    <property type="match status" value="1"/>
</dbReference>
<dbReference type="PROSITE" id="PS00012">
    <property type="entry name" value="PHOSPHOPANTETHEINE"/>
    <property type="match status" value="6"/>
</dbReference>
<dbReference type="FunFam" id="3.40.50.980:FF:000001">
    <property type="entry name" value="Non-ribosomal peptide synthetase"/>
    <property type="match status" value="5"/>
</dbReference>
<dbReference type="InterPro" id="IPR020806">
    <property type="entry name" value="PKS_PP-bd"/>
</dbReference>
<dbReference type="SMART" id="SM01294">
    <property type="entry name" value="PKS_PP_betabranch"/>
    <property type="match status" value="1"/>
</dbReference>
<dbReference type="Gene3D" id="3.30.559.30">
    <property type="entry name" value="Nonribosomal peptide synthetase, condensation domain"/>
    <property type="match status" value="6"/>
</dbReference>
<evidence type="ECO:0000256" key="6">
    <source>
        <dbReference type="ARBA" id="ARBA00022737"/>
    </source>
</evidence>
<keyword evidence="7" id="KW-0045">Antibiotic biosynthesis</keyword>
<dbReference type="GO" id="GO:0016874">
    <property type="term" value="F:ligase activity"/>
    <property type="evidence" value="ECO:0007669"/>
    <property type="project" value="UniProtKB-KW"/>
</dbReference>
<feature type="domain" description="Carrier" evidence="8">
    <location>
        <begin position="193"/>
        <end position="268"/>
    </location>
</feature>
<evidence type="ECO:0000256" key="1">
    <source>
        <dbReference type="ARBA" id="ARBA00001957"/>
    </source>
</evidence>
<dbReference type="SMART" id="SM00823">
    <property type="entry name" value="PKS_PP"/>
    <property type="match status" value="6"/>
</dbReference>
<keyword evidence="4" id="KW-0597">Phosphoprotein</keyword>
<dbReference type="Gene3D" id="3.40.50.980">
    <property type="match status" value="2"/>
</dbReference>
<dbReference type="SUPFAM" id="SSF51735">
    <property type="entry name" value="NAD(P)-binding Rossmann-fold domains"/>
    <property type="match status" value="1"/>
</dbReference>
<dbReference type="UniPathway" id="UPA00011"/>
<evidence type="ECO:0000256" key="4">
    <source>
        <dbReference type="ARBA" id="ARBA00022553"/>
    </source>
</evidence>
<feature type="domain" description="Carrier" evidence="8">
    <location>
        <begin position="1243"/>
        <end position="1318"/>
    </location>
</feature>
<dbReference type="InterPro" id="IPR006162">
    <property type="entry name" value="Ppantetheine_attach_site"/>
</dbReference>
<dbReference type="NCBIfam" id="TIGR01733">
    <property type="entry name" value="AA-adenyl-dom"/>
    <property type="match status" value="5"/>
</dbReference>
<keyword evidence="3" id="KW-0596">Phosphopantetheine</keyword>
<dbReference type="NCBIfam" id="TIGR01720">
    <property type="entry name" value="NRPS-para261"/>
    <property type="match status" value="1"/>
</dbReference>
<dbReference type="Gene3D" id="1.10.1200.10">
    <property type="entry name" value="ACP-like"/>
    <property type="match status" value="5"/>
</dbReference>
<dbReference type="SUPFAM" id="SSF52777">
    <property type="entry name" value="CoA-dependent acyltransferases"/>
    <property type="match status" value="12"/>
</dbReference>
<evidence type="ECO:0000256" key="2">
    <source>
        <dbReference type="ARBA" id="ARBA00006432"/>
    </source>
</evidence>
<dbReference type="RefSeq" id="WP_085165101.1">
    <property type="nucleotide sequence ID" value="NZ_LQPH01000152.1"/>
</dbReference>
<dbReference type="InterPro" id="IPR009081">
    <property type="entry name" value="PP-bd_ACP"/>
</dbReference>
<dbReference type="Pfam" id="PF00550">
    <property type="entry name" value="PP-binding"/>
    <property type="match status" value="6"/>
</dbReference>
<dbReference type="InterPro" id="IPR010080">
    <property type="entry name" value="Thioester_reductase-like_dom"/>
</dbReference>
<reference evidence="9 10" key="1">
    <citation type="submission" date="2016-01" db="EMBL/GenBank/DDBJ databases">
        <title>The new phylogeny of the genus Mycobacterium.</title>
        <authorList>
            <person name="Tarcisio F."/>
            <person name="Conor M."/>
            <person name="Antonella G."/>
            <person name="Elisabetta G."/>
            <person name="Giulia F.S."/>
            <person name="Sara T."/>
            <person name="Anna F."/>
            <person name="Clotilde B."/>
            <person name="Roberto B."/>
            <person name="Veronica D.S."/>
            <person name="Fabio R."/>
            <person name="Monica P."/>
            <person name="Olivier J."/>
            <person name="Enrico T."/>
            <person name="Nicola S."/>
        </authorList>
    </citation>
    <scope>NUCLEOTIDE SEQUENCE [LARGE SCALE GENOMIC DNA]</scope>
    <source>
        <strain evidence="9 10">DSM 44803</strain>
    </source>
</reference>
<dbReference type="Gene3D" id="3.40.50.720">
    <property type="entry name" value="NAD(P)-binding Rossmann-like Domain"/>
    <property type="match status" value="1"/>
</dbReference>
<dbReference type="InterPro" id="IPR001242">
    <property type="entry name" value="Condensation_dom"/>
</dbReference>
<dbReference type="GO" id="GO:0043041">
    <property type="term" value="P:amino acid activation for nonribosomal peptide biosynthetic process"/>
    <property type="evidence" value="ECO:0007669"/>
    <property type="project" value="TreeGrafter"/>
</dbReference>
<feature type="domain" description="Carrier" evidence="8">
    <location>
        <begin position="2292"/>
        <end position="2366"/>
    </location>
</feature>
<dbReference type="NCBIfam" id="TIGR01746">
    <property type="entry name" value="Thioester-redct"/>
    <property type="match status" value="1"/>
</dbReference>
<dbReference type="InterPro" id="IPR025110">
    <property type="entry name" value="AMP-bd_C"/>
</dbReference>
<dbReference type="InterPro" id="IPR010060">
    <property type="entry name" value="NRPS_synth"/>
</dbReference>
<dbReference type="GO" id="GO:0072330">
    <property type="term" value="P:monocarboxylic acid biosynthetic process"/>
    <property type="evidence" value="ECO:0007669"/>
    <property type="project" value="UniProtKB-ARBA"/>
</dbReference>
<dbReference type="GO" id="GO:0031177">
    <property type="term" value="F:phosphopantetheine binding"/>
    <property type="evidence" value="ECO:0007669"/>
    <property type="project" value="InterPro"/>
</dbReference>
<comment type="cofactor">
    <cofactor evidence="1">
        <name>pantetheine 4'-phosphate</name>
        <dbReference type="ChEBI" id="CHEBI:47942"/>
    </cofactor>
</comment>
<dbReference type="GO" id="GO:0008610">
    <property type="term" value="P:lipid biosynthetic process"/>
    <property type="evidence" value="ECO:0007669"/>
    <property type="project" value="UniProtKB-ARBA"/>
</dbReference>
<dbReference type="FunFam" id="1.10.1200.10:FF:000016">
    <property type="entry name" value="Non-ribosomal peptide synthase"/>
    <property type="match status" value="1"/>
</dbReference>
<dbReference type="FunFam" id="3.30.300.30:FF:000010">
    <property type="entry name" value="Enterobactin synthetase component F"/>
    <property type="match status" value="6"/>
</dbReference>
<feature type="non-terminal residue" evidence="9">
    <location>
        <position position="1"/>
    </location>
</feature>
<feature type="domain" description="Carrier" evidence="8">
    <location>
        <begin position="3772"/>
        <end position="3847"/>
    </location>
</feature>
<comment type="similarity">
    <text evidence="2">Belongs to the ATP-dependent AMP-binding enzyme family.</text>
</comment>
<dbReference type="InterPro" id="IPR036291">
    <property type="entry name" value="NAD(P)-bd_dom_sf"/>
</dbReference>
<keyword evidence="10" id="KW-1185">Reference proteome</keyword>
<dbReference type="PROSITE" id="PS00455">
    <property type="entry name" value="AMP_BINDING"/>
    <property type="match status" value="5"/>
</dbReference>
<protein>
    <submittedName>
        <fullName evidence="9">Non-ribosomal peptide synthetase</fullName>
    </submittedName>
</protein>
<dbReference type="SUPFAM" id="SSF56801">
    <property type="entry name" value="Acetyl-CoA synthetase-like"/>
    <property type="match status" value="6"/>
</dbReference>
<organism evidence="9 10">
    <name type="scientific">Mycobacterium nebraskense</name>
    <dbReference type="NCBI Taxonomy" id="244292"/>
    <lineage>
        <taxon>Bacteria</taxon>
        <taxon>Bacillati</taxon>
        <taxon>Actinomycetota</taxon>
        <taxon>Actinomycetes</taxon>
        <taxon>Mycobacteriales</taxon>
        <taxon>Mycobacteriaceae</taxon>
        <taxon>Mycobacterium</taxon>
    </lineage>
</organism>
<dbReference type="InterPro" id="IPR045851">
    <property type="entry name" value="AMP-bd_C_sf"/>
</dbReference>
<dbReference type="Gene3D" id="3.40.50.12780">
    <property type="entry name" value="N-terminal domain of ligase-like"/>
    <property type="match status" value="5"/>
</dbReference>
<dbReference type="Proteomes" id="UP000193781">
    <property type="component" value="Unassembled WGS sequence"/>
</dbReference>
<keyword evidence="6" id="KW-0677">Repeat</keyword>
<comment type="caution">
    <text evidence="9">The sequence shown here is derived from an EMBL/GenBank/DDBJ whole genome shotgun (WGS) entry which is preliminary data.</text>
</comment>
<dbReference type="InterPro" id="IPR013120">
    <property type="entry name" value="FAR_NAD-bd"/>
</dbReference>
<evidence type="ECO:0000313" key="10">
    <source>
        <dbReference type="Proteomes" id="UP000193781"/>
    </source>
</evidence>
<dbReference type="Pfam" id="PF13193">
    <property type="entry name" value="AMP-binding_C"/>
    <property type="match status" value="6"/>
</dbReference>
<dbReference type="FunFam" id="3.40.50.12780:FF:000012">
    <property type="entry name" value="Non-ribosomal peptide synthetase"/>
    <property type="match status" value="5"/>
</dbReference>
<dbReference type="GO" id="GO:0044550">
    <property type="term" value="P:secondary metabolite biosynthetic process"/>
    <property type="evidence" value="ECO:0007669"/>
    <property type="project" value="UniProtKB-ARBA"/>
</dbReference>
<dbReference type="InterPro" id="IPR020845">
    <property type="entry name" value="AMP-binding_CS"/>
</dbReference>
<evidence type="ECO:0000256" key="3">
    <source>
        <dbReference type="ARBA" id="ARBA00022450"/>
    </source>
</evidence>